<proteinExistence type="inferred from homology"/>
<feature type="transmembrane region" description="Helical" evidence="12">
    <location>
        <begin position="56"/>
        <end position="80"/>
    </location>
</feature>
<sequence length="744" mass="80372">MALWCEFLTLWIGLSDALSFEQLTPLLAAPEALLGGGVLLGDTAEPSLLSRIGSQFYIWGSVAAGLGLVIFVHELGHFLAAKLFGVKVEKFYVGFDVPLSIGPIKFPRTLGKFRYGETEYGIGIIPLGGYVKMLGQDDDPRNMEKENQRIRSGNPDEDEDDEPAAASRAELDPRSYPAKSVGQRMVIISAGVVMNVITGMLFAALAYGALGVEYTPAVIGATSPGDPAYLADIEPGGRVLAVDGGEPDPQMHFSRMTLKILTHGIADPDSPVQLKLEYPDGVREVAVQAEIDPWNPQRRIIGISSPMLAKLGDDPRALEDTPAAAAFSAEDAGADIIAVDGEQLEVNPVLGVTLNDRVANRMVTHADKPITLTLRRQDEAKTVTKVTIEPRKMKTLGFALGVGPVNALVQDGPAAKAGVQVGDRISAIEGIDTLSAMQLPSQIRDLEGAVKLTLQRDGTDEPLEVEIEPTSDDSPLPPYSVVTGKIAVKTLGLAYLPEAVLSDTSIDALKPGDTLSSVTVQWPGDKRPESLDENMLKPFVEKLEEGWDASEQRMLVSLIRLAQQLPDGTKLRVIAERGPKKEIIDTSVTVTEGDTFYPERGILYAPLRKTHQADSVGEALALGFREGKWKMQEVFQFLRLLVSGKVSRNQVGGPLKIADMAASQAEQGWAPLLLFLTMLSMNLAILNFLPIPALDGGHMLFLIAEAVMGRPVDEQLQMKLTMGGVLALLSLMLFVFANDIMTWR</sequence>
<dbReference type="InterPro" id="IPR036034">
    <property type="entry name" value="PDZ_sf"/>
</dbReference>
<reference evidence="14 15" key="1">
    <citation type="submission" date="2019-08" db="EMBL/GenBank/DDBJ databases">
        <title>Deep-cultivation of Planctomycetes and their phenomic and genomic characterization uncovers novel biology.</title>
        <authorList>
            <person name="Wiegand S."/>
            <person name="Jogler M."/>
            <person name="Boedeker C."/>
            <person name="Pinto D."/>
            <person name="Vollmers J."/>
            <person name="Rivas-Marin E."/>
            <person name="Kohn T."/>
            <person name="Peeters S.H."/>
            <person name="Heuer A."/>
            <person name="Rast P."/>
            <person name="Oberbeckmann S."/>
            <person name="Bunk B."/>
            <person name="Jeske O."/>
            <person name="Meyerdierks A."/>
            <person name="Storesund J.E."/>
            <person name="Kallscheuer N."/>
            <person name="Luecker S."/>
            <person name="Lage O.M."/>
            <person name="Pohl T."/>
            <person name="Merkel B.J."/>
            <person name="Hornburger P."/>
            <person name="Mueller R.-W."/>
            <person name="Bruemmer F."/>
            <person name="Labrenz M."/>
            <person name="Spormann A.M."/>
            <person name="Op den Camp H."/>
            <person name="Overmann J."/>
            <person name="Amann R."/>
            <person name="Jetten M.S.M."/>
            <person name="Mascher T."/>
            <person name="Medema M.H."/>
            <person name="Devos D.P."/>
            <person name="Kaster A.-K."/>
            <person name="Ovreas L."/>
            <person name="Rohde M."/>
            <person name="Galperin M.Y."/>
            <person name="Jogler C."/>
        </authorList>
    </citation>
    <scope>NUCLEOTIDE SEQUENCE [LARGE SCALE GENOMIC DNA]</scope>
    <source>
        <strain evidence="14 15">UC8</strain>
    </source>
</reference>
<evidence type="ECO:0000256" key="12">
    <source>
        <dbReference type="SAM" id="Phobius"/>
    </source>
</evidence>
<keyword evidence="8 12" id="KW-1133">Transmembrane helix</keyword>
<dbReference type="EMBL" id="CP042914">
    <property type="protein sequence ID" value="QEG38321.1"/>
    <property type="molecule type" value="Genomic_DNA"/>
</dbReference>
<keyword evidence="10 12" id="KW-0472">Membrane</keyword>
<dbReference type="RefSeq" id="WP_162276018.1">
    <property type="nucleotide sequence ID" value="NZ_CP042914.1"/>
</dbReference>
<name>A0A5B9QWE0_9BACT</name>
<keyword evidence="9" id="KW-0482">Metalloprotease</keyword>
<dbReference type="InterPro" id="IPR041489">
    <property type="entry name" value="PDZ_6"/>
</dbReference>
<comment type="subcellular location">
    <subcellularLocation>
        <location evidence="2">Membrane</location>
        <topology evidence="2">Multi-pass membrane protein</topology>
    </subcellularLocation>
</comment>
<keyword evidence="7" id="KW-0862">Zinc</keyword>
<dbReference type="InterPro" id="IPR004387">
    <property type="entry name" value="Pept_M50_Zn"/>
</dbReference>
<dbReference type="EC" id="3.4.24.-" evidence="14"/>
<feature type="domain" description="PDZ" evidence="13">
    <location>
        <begin position="385"/>
        <end position="458"/>
    </location>
</feature>
<accession>A0A5B9QWE0</accession>
<dbReference type="AlphaFoldDB" id="A0A5B9QWE0"/>
<keyword evidence="5 12" id="KW-0812">Transmembrane</keyword>
<dbReference type="KEGG" id="rul:UC8_02780"/>
<evidence type="ECO:0000256" key="7">
    <source>
        <dbReference type="ARBA" id="ARBA00022833"/>
    </source>
</evidence>
<keyword evidence="6 14" id="KW-0378">Hydrolase</keyword>
<dbReference type="PROSITE" id="PS50106">
    <property type="entry name" value="PDZ"/>
    <property type="match status" value="1"/>
</dbReference>
<evidence type="ECO:0000256" key="5">
    <source>
        <dbReference type="ARBA" id="ARBA00022692"/>
    </source>
</evidence>
<dbReference type="GO" id="GO:0006508">
    <property type="term" value="P:proteolysis"/>
    <property type="evidence" value="ECO:0007669"/>
    <property type="project" value="UniProtKB-KW"/>
</dbReference>
<dbReference type="Pfam" id="PF02163">
    <property type="entry name" value="Peptidase_M50"/>
    <property type="match status" value="1"/>
</dbReference>
<dbReference type="SMART" id="SM00228">
    <property type="entry name" value="PDZ"/>
    <property type="match status" value="2"/>
</dbReference>
<organism evidence="14 15">
    <name type="scientific">Roseimaritima ulvae</name>
    <dbReference type="NCBI Taxonomy" id="980254"/>
    <lineage>
        <taxon>Bacteria</taxon>
        <taxon>Pseudomonadati</taxon>
        <taxon>Planctomycetota</taxon>
        <taxon>Planctomycetia</taxon>
        <taxon>Pirellulales</taxon>
        <taxon>Pirellulaceae</taxon>
        <taxon>Roseimaritima</taxon>
    </lineage>
</organism>
<feature type="transmembrane region" description="Helical" evidence="12">
    <location>
        <begin position="669"/>
        <end position="689"/>
    </location>
</feature>
<dbReference type="GO" id="GO:0016020">
    <property type="term" value="C:membrane"/>
    <property type="evidence" value="ECO:0007669"/>
    <property type="project" value="UniProtKB-SubCell"/>
</dbReference>
<dbReference type="Pfam" id="PF17820">
    <property type="entry name" value="PDZ_6"/>
    <property type="match status" value="1"/>
</dbReference>
<feature type="compositionally biased region" description="Basic and acidic residues" evidence="11">
    <location>
        <begin position="138"/>
        <end position="149"/>
    </location>
</feature>
<comment type="similarity">
    <text evidence="3">Belongs to the peptidase M50B family.</text>
</comment>
<evidence type="ECO:0000256" key="6">
    <source>
        <dbReference type="ARBA" id="ARBA00022801"/>
    </source>
</evidence>
<evidence type="ECO:0000313" key="15">
    <source>
        <dbReference type="Proteomes" id="UP000325286"/>
    </source>
</evidence>
<feature type="region of interest" description="Disordered" evidence="11">
    <location>
        <begin position="136"/>
        <end position="175"/>
    </location>
</feature>
<gene>
    <name evidence="14" type="primary">rseP_1</name>
    <name evidence="14" type="ORF">UC8_02780</name>
</gene>
<evidence type="ECO:0000256" key="11">
    <source>
        <dbReference type="SAM" id="MobiDB-lite"/>
    </source>
</evidence>
<feature type="transmembrane region" description="Helical" evidence="12">
    <location>
        <begin position="185"/>
        <end position="210"/>
    </location>
</feature>
<evidence type="ECO:0000256" key="2">
    <source>
        <dbReference type="ARBA" id="ARBA00004141"/>
    </source>
</evidence>
<evidence type="ECO:0000313" key="14">
    <source>
        <dbReference type="EMBL" id="QEG38321.1"/>
    </source>
</evidence>
<dbReference type="InterPro" id="IPR001478">
    <property type="entry name" value="PDZ"/>
</dbReference>
<evidence type="ECO:0000256" key="4">
    <source>
        <dbReference type="ARBA" id="ARBA00022670"/>
    </source>
</evidence>
<dbReference type="PANTHER" id="PTHR42837">
    <property type="entry name" value="REGULATOR OF SIGMA-E PROTEASE RSEP"/>
    <property type="match status" value="1"/>
</dbReference>
<evidence type="ECO:0000256" key="9">
    <source>
        <dbReference type="ARBA" id="ARBA00023049"/>
    </source>
</evidence>
<evidence type="ECO:0000256" key="10">
    <source>
        <dbReference type="ARBA" id="ARBA00023136"/>
    </source>
</evidence>
<dbReference type="InterPro" id="IPR008915">
    <property type="entry name" value="Peptidase_M50"/>
</dbReference>
<dbReference type="Gene3D" id="2.30.42.10">
    <property type="match status" value="2"/>
</dbReference>
<evidence type="ECO:0000256" key="3">
    <source>
        <dbReference type="ARBA" id="ARBA00007931"/>
    </source>
</evidence>
<protein>
    <submittedName>
        <fullName evidence="14">Regulator of sigma-E protease RseP</fullName>
        <ecNumber evidence="14">3.4.24.-</ecNumber>
    </submittedName>
</protein>
<evidence type="ECO:0000256" key="1">
    <source>
        <dbReference type="ARBA" id="ARBA00001947"/>
    </source>
</evidence>
<evidence type="ECO:0000256" key="8">
    <source>
        <dbReference type="ARBA" id="ARBA00022989"/>
    </source>
</evidence>
<keyword evidence="4 14" id="KW-0645">Protease</keyword>
<evidence type="ECO:0000259" key="13">
    <source>
        <dbReference type="PROSITE" id="PS50106"/>
    </source>
</evidence>
<dbReference type="CDD" id="cd06163">
    <property type="entry name" value="S2P-M50_PDZ_RseP-like"/>
    <property type="match status" value="2"/>
</dbReference>
<keyword evidence="15" id="KW-1185">Reference proteome</keyword>
<dbReference type="PANTHER" id="PTHR42837:SF2">
    <property type="entry name" value="MEMBRANE METALLOPROTEASE ARASP2, CHLOROPLASTIC-RELATED"/>
    <property type="match status" value="1"/>
</dbReference>
<feature type="transmembrane region" description="Helical" evidence="12">
    <location>
        <begin position="720"/>
        <end position="737"/>
    </location>
</feature>
<comment type="cofactor">
    <cofactor evidence="1">
        <name>Zn(2+)</name>
        <dbReference type="ChEBI" id="CHEBI:29105"/>
    </cofactor>
</comment>
<dbReference type="GO" id="GO:0004222">
    <property type="term" value="F:metalloendopeptidase activity"/>
    <property type="evidence" value="ECO:0007669"/>
    <property type="project" value="InterPro"/>
</dbReference>
<dbReference type="SUPFAM" id="SSF50156">
    <property type="entry name" value="PDZ domain-like"/>
    <property type="match status" value="2"/>
</dbReference>
<dbReference type="Proteomes" id="UP000325286">
    <property type="component" value="Chromosome"/>
</dbReference>